<organism evidence="1 2">
    <name type="scientific">Lophiostoma macrostomum CBS 122681</name>
    <dbReference type="NCBI Taxonomy" id="1314788"/>
    <lineage>
        <taxon>Eukaryota</taxon>
        <taxon>Fungi</taxon>
        <taxon>Dikarya</taxon>
        <taxon>Ascomycota</taxon>
        <taxon>Pezizomycotina</taxon>
        <taxon>Dothideomycetes</taxon>
        <taxon>Pleosporomycetidae</taxon>
        <taxon>Pleosporales</taxon>
        <taxon>Lophiostomataceae</taxon>
        <taxon>Lophiostoma</taxon>
    </lineage>
</organism>
<keyword evidence="2" id="KW-1185">Reference proteome</keyword>
<dbReference type="Proteomes" id="UP000799324">
    <property type="component" value="Unassembled WGS sequence"/>
</dbReference>
<protein>
    <submittedName>
        <fullName evidence="1">Uncharacterized protein</fullName>
    </submittedName>
</protein>
<dbReference type="AlphaFoldDB" id="A0A6A6TCF8"/>
<dbReference type="OrthoDB" id="5015991at2759"/>
<reference evidence="1" key="1">
    <citation type="journal article" date="2020" name="Stud. Mycol.">
        <title>101 Dothideomycetes genomes: a test case for predicting lifestyles and emergence of pathogens.</title>
        <authorList>
            <person name="Haridas S."/>
            <person name="Albert R."/>
            <person name="Binder M."/>
            <person name="Bloem J."/>
            <person name="Labutti K."/>
            <person name="Salamov A."/>
            <person name="Andreopoulos B."/>
            <person name="Baker S."/>
            <person name="Barry K."/>
            <person name="Bills G."/>
            <person name="Bluhm B."/>
            <person name="Cannon C."/>
            <person name="Castanera R."/>
            <person name="Culley D."/>
            <person name="Daum C."/>
            <person name="Ezra D."/>
            <person name="Gonzalez J."/>
            <person name="Henrissat B."/>
            <person name="Kuo A."/>
            <person name="Liang C."/>
            <person name="Lipzen A."/>
            <person name="Lutzoni F."/>
            <person name="Magnuson J."/>
            <person name="Mondo S."/>
            <person name="Nolan M."/>
            <person name="Ohm R."/>
            <person name="Pangilinan J."/>
            <person name="Park H.-J."/>
            <person name="Ramirez L."/>
            <person name="Alfaro M."/>
            <person name="Sun H."/>
            <person name="Tritt A."/>
            <person name="Yoshinaga Y."/>
            <person name="Zwiers L.-H."/>
            <person name="Turgeon B."/>
            <person name="Goodwin S."/>
            <person name="Spatafora J."/>
            <person name="Crous P."/>
            <person name="Grigoriev I."/>
        </authorList>
    </citation>
    <scope>NUCLEOTIDE SEQUENCE</scope>
    <source>
        <strain evidence="1">CBS 122681</strain>
    </source>
</reference>
<accession>A0A6A6TCF8</accession>
<name>A0A6A6TCF8_9PLEO</name>
<dbReference type="EMBL" id="MU004322">
    <property type="protein sequence ID" value="KAF2657689.1"/>
    <property type="molecule type" value="Genomic_DNA"/>
</dbReference>
<evidence type="ECO:0000313" key="1">
    <source>
        <dbReference type="EMBL" id="KAF2657689.1"/>
    </source>
</evidence>
<sequence>MCFFDQHRFVCGDWKWGHFRQHCAKEYRIGETCGMKLIMQTVPVGQKCKLCEKIDTKMRRRQAEVERVNRWQREGQKFRASIDKSMEIIRGLDGEIYELSCERNRRLQGIGAQMPQMHA</sequence>
<evidence type="ECO:0000313" key="2">
    <source>
        <dbReference type="Proteomes" id="UP000799324"/>
    </source>
</evidence>
<proteinExistence type="predicted"/>
<gene>
    <name evidence="1" type="ORF">K491DRAFT_690760</name>
</gene>